<protein>
    <submittedName>
        <fullName evidence="1">Uncharacterized protein</fullName>
    </submittedName>
</protein>
<sequence length="188" mass="21706">MSYIELDGASDSLKIAVKFRDAEGDLGLDPRAINPPFNEIEYLTDNNGNYITYSNRPEGAPSYNPLDWIIDPLINNEEIKDTLWVEYNPNYYNIFVKFFIKRGGNFTEFKWSDPPFYTTLDGRFPEILAGDNQQSIEGVIEYSMLSSGWRPIFRNDTIRIDVQIQDRALNRSNTVSTPNFTLNQIQVK</sequence>
<keyword evidence="2" id="KW-1185">Reference proteome</keyword>
<dbReference type="AlphaFoldDB" id="A0A918UUQ8"/>
<accession>A0A918UUQ8</accession>
<dbReference type="Proteomes" id="UP000619457">
    <property type="component" value="Unassembled WGS sequence"/>
</dbReference>
<dbReference type="EMBL" id="BMWX01000006">
    <property type="protein sequence ID" value="GGZ36924.1"/>
    <property type="molecule type" value="Genomic_DNA"/>
</dbReference>
<gene>
    <name evidence="1" type="ORF">GCM10007049_32870</name>
</gene>
<organism evidence="1 2">
    <name type="scientific">Echinicola pacifica</name>
    <dbReference type="NCBI Taxonomy" id="346377"/>
    <lineage>
        <taxon>Bacteria</taxon>
        <taxon>Pseudomonadati</taxon>
        <taxon>Bacteroidota</taxon>
        <taxon>Cytophagia</taxon>
        <taxon>Cytophagales</taxon>
        <taxon>Cyclobacteriaceae</taxon>
        <taxon>Echinicola</taxon>
    </lineage>
</organism>
<evidence type="ECO:0000313" key="2">
    <source>
        <dbReference type="Proteomes" id="UP000619457"/>
    </source>
</evidence>
<reference evidence="1" key="1">
    <citation type="journal article" date="2014" name="Int. J. Syst. Evol. Microbiol.">
        <title>Complete genome sequence of Corynebacterium casei LMG S-19264T (=DSM 44701T), isolated from a smear-ripened cheese.</title>
        <authorList>
            <consortium name="US DOE Joint Genome Institute (JGI-PGF)"/>
            <person name="Walter F."/>
            <person name="Albersmeier A."/>
            <person name="Kalinowski J."/>
            <person name="Ruckert C."/>
        </authorList>
    </citation>
    <scope>NUCLEOTIDE SEQUENCE</scope>
    <source>
        <strain evidence="1">KCTC 12368</strain>
    </source>
</reference>
<evidence type="ECO:0000313" key="1">
    <source>
        <dbReference type="EMBL" id="GGZ36924.1"/>
    </source>
</evidence>
<proteinExistence type="predicted"/>
<reference evidence="1" key="2">
    <citation type="submission" date="2020-09" db="EMBL/GenBank/DDBJ databases">
        <authorList>
            <person name="Sun Q."/>
            <person name="Kim S."/>
        </authorList>
    </citation>
    <scope>NUCLEOTIDE SEQUENCE</scope>
    <source>
        <strain evidence="1">KCTC 12368</strain>
    </source>
</reference>
<comment type="caution">
    <text evidence="1">The sequence shown here is derived from an EMBL/GenBank/DDBJ whole genome shotgun (WGS) entry which is preliminary data.</text>
</comment>
<name>A0A918UUQ8_9BACT</name>